<dbReference type="InterPro" id="IPR006214">
    <property type="entry name" value="Bax_inhibitor_1-related"/>
</dbReference>
<comment type="similarity">
    <text evidence="2 6">Belongs to the BI1 family.</text>
</comment>
<comment type="subcellular location">
    <subcellularLocation>
        <location evidence="1">Membrane</location>
        <topology evidence="1">Multi-pass membrane protein</topology>
    </subcellularLocation>
</comment>
<dbReference type="Pfam" id="PF01027">
    <property type="entry name" value="Bax1-I"/>
    <property type="match status" value="1"/>
</dbReference>
<dbReference type="PANTHER" id="PTHR23291">
    <property type="entry name" value="BAX INHIBITOR-RELATED"/>
    <property type="match status" value="1"/>
</dbReference>
<evidence type="ECO:0000256" key="2">
    <source>
        <dbReference type="ARBA" id="ARBA00010350"/>
    </source>
</evidence>
<keyword evidence="3 6" id="KW-0812">Transmembrane</keyword>
<evidence type="ECO:0000256" key="6">
    <source>
        <dbReference type="RuleBase" id="RU004379"/>
    </source>
</evidence>
<evidence type="ECO:0008006" key="8">
    <source>
        <dbReference type="Google" id="ProtNLM"/>
    </source>
</evidence>
<evidence type="ECO:0000256" key="3">
    <source>
        <dbReference type="ARBA" id="ARBA00022692"/>
    </source>
</evidence>
<name>A0A212K9B0_9PROT</name>
<keyword evidence="5 6" id="KW-0472">Membrane</keyword>
<feature type="transmembrane region" description="Helical" evidence="6">
    <location>
        <begin position="71"/>
        <end position="90"/>
    </location>
</feature>
<organism evidence="7">
    <name type="scientific">uncultured Alphaproteobacteria bacterium</name>
    <dbReference type="NCBI Taxonomy" id="91750"/>
    <lineage>
        <taxon>Bacteria</taxon>
        <taxon>Pseudomonadati</taxon>
        <taxon>Pseudomonadota</taxon>
        <taxon>Alphaproteobacteria</taxon>
        <taxon>environmental samples</taxon>
    </lineage>
</organism>
<sequence length="249" mass="27277">MTSYPDPRFATMGRTATAEAVDQGLRAYMLKVYNYMASALALTGLVAYLVAHTPALMQMLYVVSPRGIQPTMLGWVVMFAPLALVFFLSMKIGSMQVRTAQTVFWVYAGLVGASLAYIFALYTGASIARVFFITSAAFAGLSLYGYTTKRNLSGMGSFLIMGLIGGIVAMVVNMFLQSTVLDLALSAMFLLIFAGLTAYDTQKIKSMYFAYGDSQEIAEKTAVMGALSLYLDFLNMFLIMLRFMGNRNQ</sequence>
<accession>A0A212K9B0</accession>
<dbReference type="PANTHER" id="PTHR23291:SF50">
    <property type="entry name" value="PROTEIN LIFEGUARD 4"/>
    <property type="match status" value="1"/>
</dbReference>
<protein>
    <recommendedName>
        <fullName evidence="8">Inner membrane protein YbhL</fullName>
    </recommendedName>
</protein>
<feature type="transmembrane region" description="Helical" evidence="6">
    <location>
        <begin position="183"/>
        <end position="201"/>
    </location>
</feature>
<feature type="transmembrane region" description="Helical" evidence="6">
    <location>
        <begin position="32"/>
        <end position="51"/>
    </location>
</feature>
<dbReference type="GO" id="GO:0005886">
    <property type="term" value="C:plasma membrane"/>
    <property type="evidence" value="ECO:0007669"/>
    <property type="project" value="TreeGrafter"/>
</dbReference>
<dbReference type="EMBL" id="FLUO01000001">
    <property type="protein sequence ID" value="SBW08188.1"/>
    <property type="molecule type" value="Genomic_DNA"/>
</dbReference>
<dbReference type="AlphaFoldDB" id="A0A212K9B0"/>
<evidence type="ECO:0000256" key="1">
    <source>
        <dbReference type="ARBA" id="ARBA00004141"/>
    </source>
</evidence>
<proteinExistence type="inferred from homology"/>
<evidence type="ECO:0000313" key="7">
    <source>
        <dbReference type="EMBL" id="SBW08188.1"/>
    </source>
</evidence>
<feature type="transmembrane region" description="Helical" evidence="6">
    <location>
        <begin position="126"/>
        <end position="146"/>
    </location>
</feature>
<evidence type="ECO:0000256" key="4">
    <source>
        <dbReference type="ARBA" id="ARBA00022989"/>
    </source>
</evidence>
<dbReference type="CDD" id="cd10432">
    <property type="entry name" value="BI-1-like_bacterial"/>
    <property type="match status" value="1"/>
</dbReference>
<feature type="transmembrane region" description="Helical" evidence="6">
    <location>
        <begin position="222"/>
        <end position="244"/>
    </location>
</feature>
<keyword evidence="4 6" id="KW-1133">Transmembrane helix</keyword>
<feature type="transmembrane region" description="Helical" evidence="6">
    <location>
        <begin position="102"/>
        <end position="120"/>
    </location>
</feature>
<feature type="transmembrane region" description="Helical" evidence="6">
    <location>
        <begin position="158"/>
        <end position="177"/>
    </location>
</feature>
<gene>
    <name evidence="7" type="ORF">KL86APRO_12352</name>
</gene>
<reference evidence="7" key="1">
    <citation type="submission" date="2016-04" db="EMBL/GenBank/DDBJ databases">
        <authorList>
            <person name="Evans L.H."/>
            <person name="Alamgir A."/>
            <person name="Owens N."/>
            <person name="Weber N.D."/>
            <person name="Virtaneva K."/>
            <person name="Barbian K."/>
            <person name="Babar A."/>
            <person name="Rosenke K."/>
        </authorList>
    </citation>
    <scope>NUCLEOTIDE SEQUENCE</scope>
    <source>
        <strain evidence="7">86</strain>
    </source>
</reference>
<evidence type="ECO:0000256" key="5">
    <source>
        <dbReference type="ARBA" id="ARBA00023136"/>
    </source>
</evidence>